<dbReference type="STRING" id="51028.A0A0N4VEL2"/>
<evidence type="ECO:0000313" key="11">
    <source>
        <dbReference type="EMBL" id="VDD93817.1"/>
    </source>
</evidence>
<feature type="region of interest" description="Disordered" evidence="8">
    <location>
        <begin position="1"/>
        <end position="79"/>
    </location>
</feature>
<dbReference type="AlphaFoldDB" id="A0A0N4VEL2"/>
<evidence type="ECO:0000259" key="10">
    <source>
        <dbReference type="PROSITE" id="PS51837"/>
    </source>
</evidence>
<feature type="transmembrane region" description="Helical" evidence="9">
    <location>
        <begin position="125"/>
        <end position="147"/>
    </location>
</feature>
<sequence>MLKECEKDDNNDPPPPPYSPQRPPPPYALQNTLTETKESRGRVAPTPFTPFSTGSTATVYPRPSSPPTSIVSTSGGVNPSSDGNSTTIVHCYHPKKAVTAEPHEEFCPKCQCRCRTRQKFISGRLTWLLAFIILLVFFPLAFLPFLIRSCKDVHHYCPKCNMLLSIKRRFFF</sequence>
<evidence type="ECO:0000256" key="6">
    <source>
        <dbReference type="ARBA" id="ARBA00022833"/>
    </source>
</evidence>
<keyword evidence="12" id="KW-1185">Reference proteome</keyword>
<dbReference type="SMART" id="SM00714">
    <property type="entry name" value="LITAF"/>
    <property type="match status" value="1"/>
</dbReference>
<evidence type="ECO:0000256" key="8">
    <source>
        <dbReference type="SAM" id="MobiDB-lite"/>
    </source>
</evidence>
<name>A0A0N4VEL2_ENTVE</name>
<dbReference type="GO" id="GO:0008270">
    <property type="term" value="F:zinc ion binding"/>
    <property type="evidence" value="ECO:0007669"/>
    <property type="project" value="TreeGrafter"/>
</dbReference>
<dbReference type="InterPro" id="IPR006629">
    <property type="entry name" value="LITAF"/>
</dbReference>
<keyword evidence="7 9" id="KW-0472">Membrane</keyword>
<keyword evidence="9" id="KW-1133">Transmembrane helix</keyword>
<dbReference type="PROSITE" id="PS51837">
    <property type="entry name" value="LITAF"/>
    <property type="match status" value="1"/>
</dbReference>
<dbReference type="InterPro" id="IPR037519">
    <property type="entry name" value="LITAF_fam"/>
</dbReference>
<evidence type="ECO:0000256" key="2">
    <source>
        <dbReference type="ARBA" id="ARBA00004481"/>
    </source>
</evidence>
<accession>A0A0N4VEL2</accession>
<dbReference type="PANTHER" id="PTHR23292:SF6">
    <property type="entry name" value="FI16602P1-RELATED"/>
    <property type="match status" value="1"/>
</dbReference>
<evidence type="ECO:0000256" key="5">
    <source>
        <dbReference type="ARBA" id="ARBA00022723"/>
    </source>
</evidence>
<keyword evidence="5" id="KW-0479">Metal-binding</keyword>
<protein>
    <submittedName>
        <fullName evidence="13">LITAF domain-containing protein</fullName>
    </submittedName>
</protein>
<keyword evidence="6" id="KW-0862">Zinc</keyword>
<comment type="subcellular location">
    <subcellularLocation>
        <location evidence="2">Endosome membrane</location>
        <topology evidence="2">Peripheral membrane protein</topology>
    </subcellularLocation>
    <subcellularLocation>
        <location evidence="1">Late endosome membrane</location>
    </subcellularLocation>
    <subcellularLocation>
        <location evidence="3">Lysosome membrane</location>
        <topology evidence="3">Peripheral membrane protein</topology>
        <orientation evidence="3">Cytoplasmic side</orientation>
    </subcellularLocation>
</comment>
<dbReference type="Proteomes" id="UP000274131">
    <property type="component" value="Unassembled WGS sequence"/>
</dbReference>
<evidence type="ECO:0000313" key="13">
    <source>
        <dbReference type="WBParaSite" id="EVEC_0000912701-mRNA-1"/>
    </source>
</evidence>
<feature type="domain" description="LITAF" evidence="10">
    <location>
        <begin position="86"/>
        <end position="169"/>
    </location>
</feature>
<feature type="compositionally biased region" description="Low complexity" evidence="8">
    <location>
        <begin position="44"/>
        <end position="74"/>
    </location>
</feature>
<dbReference type="WBParaSite" id="EVEC_0000912701-mRNA-1">
    <property type="protein sequence ID" value="EVEC_0000912701-mRNA-1"/>
    <property type="gene ID" value="EVEC_0000912701"/>
</dbReference>
<organism evidence="13">
    <name type="scientific">Enterobius vermicularis</name>
    <name type="common">Human pinworm</name>
    <dbReference type="NCBI Taxonomy" id="51028"/>
    <lineage>
        <taxon>Eukaryota</taxon>
        <taxon>Metazoa</taxon>
        <taxon>Ecdysozoa</taxon>
        <taxon>Nematoda</taxon>
        <taxon>Chromadorea</taxon>
        <taxon>Rhabditida</taxon>
        <taxon>Spirurina</taxon>
        <taxon>Oxyuridomorpha</taxon>
        <taxon>Oxyuroidea</taxon>
        <taxon>Oxyuridae</taxon>
        <taxon>Enterobius</taxon>
    </lineage>
</organism>
<proteinExistence type="inferred from homology"/>
<feature type="compositionally biased region" description="Pro residues" evidence="8">
    <location>
        <begin position="12"/>
        <end position="27"/>
    </location>
</feature>
<dbReference type="GO" id="GO:0005765">
    <property type="term" value="C:lysosomal membrane"/>
    <property type="evidence" value="ECO:0007669"/>
    <property type="project" value="UniProtKB-SubCell"/>
</dbReference>
<evidence type="ECO:0000256" key="4">
    <source>
        <dbReference type="ARBA" id="ARBA00005975"/>
    </source>
</evidence>
<comment type="similarity">
    <text evidence="4">Belongs to the CDIP1/LITAF family.</text>
</comment>
<evidence type="ECO:0000256" key="1">
    <source>
        <dbReference type="ARBA" id="ARBA00004414"/>
    </source>
</evidence>
<dbReference type="EMBL" id="UXUI01009485">
    <property type="protein sequence ID" value="VDD93817.1"/>
    <property type="molecule type" value="Genomic_DNA"/>
</dbReference>
<keyword evidence="9" id="KW-0812">Transmembrane</keyword>
<dbReference type="PANTHER" id="PTHR23292">
    <property type="entry name" value="LIPOPOLYSACCHARIDE-INDUCED TUMOR NECROSIS FACTOR-ALPHA FACTOR"/>
    <property type="match status" value="1"/>
</dbReference>
<reference evidence="11 12" key="2">
    <citation type="submission" date="2018-10" db="EMBL/GenBank/DDBJ databases">
        <authorList>
            <consortium name="Pathogen Informatics"/>
        </authorList>
    </citation>
    <scope>NUCLEOTIDE SEQUENCE [LARGE SCALE GENOMIC DNA]</scope>
</reference>
<evidence type="ECO:0000256" key="7">
    <source>
        <dbReference type="ARBA" id="ARBA00023136"/>
    </source>
</evidence>
<evidence type="ECO:0000256" key="3">
    <source>
        <dbReference type="ARBA" id="ARBA00004630"/>
    </source>
</evidence>
<reference evidence="13" key="1">
    <citation type="submission" date="2017-02" db="UniProtKB">
        <authorList>
            <consortium name="WormBaseParasite"/>
        </authorList>
    </citation>
    <scope>IDENTIFICATION</scope>
</reference>
<gene>
    <name evidence="11" type="ORF">EVEC_LOCUS8568</name>
</gene>
<evidence type="ECO:0000256" key="9">
    <source>
        <dbReference type="SAM" id="Phobius"/>
    </source>
</evidence>
<dbReference type="OrthoDB" id="4713066at2759"/>
<feature type="compositionally biased region" description="Basic and acidic residues" evidence="8">
    <location>
        <begin position="1"/>
        <end position="10"/>
    </location>
</feature>
<dbReference type="Pfam" id="PF10601">
    <property type="entry name" value="zf-LITAF-like"/>
    <property type="match status" value="1"/>
</dbReference>
<dbReference type="GO" id="GO:0031902">
    <property type="term" value="C:late endosome membrane"/>
    <property type="evidence" value="ECO:0007669"/>
    <property type="project" value="UniProtKB-SubCell"/>
</dbReference>
<evidence type="ECO:0000313" key="12">
    <source>
        <dbReference type="Proteomes" id="UP000274131"/>
    </source>
</evidence>